<evidence type="ECO:0000313" key="13">
    <source>
        <dbReference type="Proteomes" id="UP000509371"/>
    </source>
</evidence>
<keyword evidence="4" id="KW-0963">Cytoplasm</keyword>
<evidence type="ECO:0000256" key="1">
    <source>
        <dbReference type="ARBA" id="ARBA00000971"/>
    </source>
</evidence>
<dbReference type="SUPFAM" id="SSF54534">
    <property type="entry name" value="FKBP-like"/>
    <property type="match status" value="1"/>
</dbReference>
<sequence>MPQTIVWVRVVAVYRNPVCLYQALVPLFIFKLENRMQITENAVVSMHYTLTDEQGQELDSSVGQEPLVFLSGAQNIIDGLDKALQGKAAGDKLAVSVEPEDGYGAVHEELIQKVPTENFQGVDDIEIGMQFMAQTPGGQQPVTVIAVEDDGIMLDGNHPLAGKTLKFDVEIIEVREALAEELEHGHVHGEGGHQH</sequence>
<comment type="subcellular location">
    <subcellularLocation>
        <location evidence="2">Cytoplasm</location>
    </subcellularLocation>
</comment>
<evidence type="ECO:0000256" key="2">
    <source>
        <dbReference type="ARBA" id="ARBA00004496"/>
    </source>
</evidence>
<keyword evidence="7 9" id="KW-0413">Isomerase</keyword>
<evidence type="ECO:0000256" key="10">
    <source>
        <dbReference type="RuleBase" id="RU003915"/>
    </source>
</evidence>
<evidence type="ECO:0000256" key="7">
    <source>
        <dbReference type="ARBA" id="ARBA00023235"/>
    </source>
</evidence>
<name>A0A859CXL5_9GAMM</name>
<accession>A0A859CXL5</accession>
<evidence type="ECO:0000256" key="9">
    <source>
        <dbReference type="PROSITE-ProRule" id="PRU00277"/>
    </source>
</evidence>
<comment type="catalytic activity">
    <reaction evidence="1 9 10">
        <text>[protein]-peptidylproline (omega=180) = [protein]-peptidylproline (omega=0)</text>
        <dbReference type="Rhea" id="RHEA:16237"/>
        <dbReference type="Rhea" id="RHEA-COMP:10747"/>
        <dbReference type="Rhea" id="RHEA-COMP:10748"/>
        <dbReference type="ChEBI" id="CHEBI:83833"/>
        <dbReference type="ChEBI" id="CHEBI:83834"/>
        <dbReference type="EC" id="5.2.1.8"/>
    </reaction>
</comment>
<dbReference type="PROSITE" id="PS50059">
    <property type="entry name" value="FKBP_PPIASE"/>
    <property type="match status" value="1"/>
</dbReference>
<dbReference type="InterPro" id="IPR046357">
    <property type="entry name" value="PPIase_dom_sf"/>
</dbReference>
<dbReference type="AlphaFoldDB" id="A0A859CXL5"/>
<evidence type="ECO:0000256" key="3">
    <source>
        <dbReference type="ARBA" id="ARBA00006577"/>
    </source>
</evidence>
<dbReference type="KEGG" id="mpri:MP3633_2611"/>
<evidence type="ECO:0000256" key="6">
    <source>
        <dbReference type="ARBA" id="ARBA00023186"/>
    </source>
</evidence>
<dbReference type="GO" id="GO:0005737">
    <property type="term" value="C:cytoplasm"/>
    <property type="evidence" value="ECO:0007669"/>
    <property type="project" value="UniProtKB-SubCell"/>
</dbReference>
<evidence type="ECO:0000256" key="8">
    <source>
        <dbReference type="ARBA" id="ARBA00037071"/>
    </source>
</evidence>
<dbReference type="InterPro" id="IPR001179">
    <property type="entry name" value="PPIase_FKBP_dom"/>
</dbReference>
<reference evidence="12 13" key="1">
    <citation type="submission" date="2020-06" db="EMBL/GenBank/DDBJ databases">
        <authorList>
            <person name="Voronona O.L."/>
            <person name="Aksenova E.I."/>
            <person name="Kunda M.S."/>
            <person name="Semenov A.N."/>
            <person name="Ryzhova N."/>
        </authorList>
    </citation>
    <scope>NUCLEOTIDE SEQUENCE [LARGE SCALE GENOMIC DNA]</scope>
    <source>
        <strain evidence="12 13">MPKMM3633</strain>
    </source>
</reference>
<dbReference type="PANTHER" id="PTHR47861:SF3">
    <property type="entry name" value="FKBP-TYPE PEPTIDYL-PROLYL CIS-TRANS ISOMERASE SLYD"/>
    <property type="match status" value="1"/>
</dbReference>
<dbReference type="EMBL" id="CP054301">
    <property type="protein sequence ID" value="QKK81338.1"/>
    <property type="molecule type" value="Genomic_DNA"/>
</dbReference>
<evidence type="ECO:0000259" key="11">
    <source>
        <dbReference type="PROSITE" id="PS50059"/>
    </source>
</evidence>
<keyword evidence="6" id="KW-0143">Chaperone</keyword>
<dbReference type="GO" id="GO:0003755">
    <property type="term" value="F:peptidyl-prolyl cis-trans isomerase activity"/>
    <property type="evidence" value="ECO:0007669"/>
    <property type="project" value="UniProtKB-UniRule"/>
</dbReference>
<dbReference type="EC" id="5.2.1.8" evidence="10"/>
<organism evidence="12 13">
    <name type="scientific">Marinomonas primoryensis</name>
    <dbReference type="NCBI Taxonomy" id="178399"/>
    <lineage>
        <taxon>Bacteria</taxon>
        <taxon>Pseudomonadati</taxon>
        <taxon>Pseudomonadota</taxon>
        <taxon>Gammaproteobacteria</taxon>
        <taxon>Oceanospirillales</taxon>
        <taxon>Oceanospirillaceae</taxon>
        <taxon>Marinomonas</taxon>
    </lineage>
</organism>
<evidence type="ECO:0000256" key="4">
    <source>
        <dbReference type="ARBA" id="ARBA00022490"/>
    </source>
</evidence>
<evidence type="ECO:0000256" key="5">
    <source>
        <dbReference type="ARBA" id="ARBA00023110"/>
    </source>
</evidence>
<dbReference type="GO" id="GO:0042026">
    <property type="term" value="P:protein refolding"/>
    <property type="evidence" value="ECO:0007669"/>
    <property type="project" value="UniProtKB-ARBA"/>
</dbReference>
<feature type="domain" description="PPIase FKBP-type" evidence="11">
    <location>
        <begin position="41"/>
        <end position="115"/>
    </location>
</feature>
<protein>
    <recommendedName>
        <fullName evidence="10">Peptidyl-prolyl cis-trans isomerase</fullName>
        <ecNumber evidence="10">5.2.1.8</ecNumber>
    </recommendedName>
</protein>
<comment type="function">
    <text evidence="8">Also involved in hydrogenase metallocenter assembly, probably by participating in the nickel insertion step. This function in hydrogenase biosynthesis requires chaperone activity and the presence of the metal-binding domain, but not PPIase activity.</text>
</comment>
<gene>
    <name evidence="12" type="ORF">MP3633_2611</name>
</gene>
<dbReference type="Pfam" id="PF00254">
    <property type="entry name" value="FKBP_C"/>
    <property type="match status" value="1"/>
</dbReference>
<proteinExistence type="inferred from homology"/>
<comment type="similarity">
    <text evidence="3 10">Belongs to the FKBP-type PPIase family.</text>
</comment>
<evidence type="ECO:0000313" key="12">
    <source>
        <dbReference type="EMBL" id="QKK81338.1"/>
    </source>
</evidence>
<keyword evidence="5 9" id="KW-0697">Rotamase</keyword>
<dbReference type="Gene3D" id="3.10.50.40">
    <property type="match status" value="1"/>
</dbReference>
<dbReference type="PANTHER" id="PTHR47861">
    <property type="entry name" value="FKBP-TYPE PEPTIDYL-PROLYL CIS-TRANS ISOMERASE SLYD"/>
    <property type="match status" value="1"/>
</dbReference>
<dbReference type="Proteomes" id="UP000509371">
    <property type="component" value="Chromosome"/>
</dbReference>